<organism evidence="9 10">
    <name type="scientific">Tistlia consotensis USBA 355</name>
    <dbReference type="NCBI Taxonomy" id="560819"/>
    <lineage>
        <taxon>Bacteria</taxon>
        <taxon>Pseudomonadati</taxon>
        <taxon>Pseudomonadota</taxon>
        <taxon>Alphaproteobacteria</taxon>
        <taxon>Rhodospirillales</taxon>
        <taxon>Rhodovibrionaceae</taxon>
        <taxon>Tistlia</taxon>
    </lineage>
</organism>
<reference evidence="9 10" key="1">
    <citation type="submission" date="2017-04" db="EMBL/GenBank/DDBJ databases">
        <authorList>
            <person name="Afonso C.L."/>
            <person name="Miller P.J."/>
            <person name="Scott M.A."/>
            <person name="Spackman E."/>
            <person name="Goraichik I."/>
            <person name="Dimitrov K.M."/>
            <person name="Suarez D.L."/>
            <person name="Swayne D.E."/>
        </authorList>
    </citation>
    <scope>NUCLEOTIDE SEQUENCE [LARGE SCALE GENOMIC DNA]</scope>
    <source>
        <strain evidence="9 10">USBA 355</strain>
    </source>
</reference>
<evidence type="ECO:0000256" key="5">
    <source>
        <dbReference type="ARBA" id="ARBA00023204"/>
    </source>
</evidence>
<keyword evidence="3 7" id="KW-0227">DNA damage</keyword>
<dbReference type="GO" id="GO:0006302">
    <property type="term" value="P:double-strand break repair"/>
    <property type="evidence" value="ECO:0007669"/>
    <property type="project" value="TreeGrafter"/>
</dbReference>
<dbReference type="Pfam" id="PF11967">
    <property type="entry name" value="RecO_N"/>
    <property type="match status" value="1"/>
</dbReference>
<dbReference type="PANTHER" id="PTHR33991">
    <property type="entry name" value="DNA REPAIR PROTEIN RECO"/>
    <property type="match status" value="1"/>
</dbReference>
<comment type="function">
    <text evidence="7">Involved in DNA repair and RecF pathway recombination.</text>
</comment>
<keyword evidence="10" id="KW-1185">Reference proteome</keyword>
<dbReference type="PANTHER" id="PTHR33991:SF1">
    <property type="entry name" value="DNA REPAIR PROTEIN RECO"/>
    <property type="match status" value="1"/>
</dbReference>
<dbReference type="SUPFAM" id="SSF50249">
    <property type="entry name" value="Nucleic acid-binding proteins"/>
    <property type="match status" value="1"/>
</dbReference>
<dbReference type="Pfam" id="PF02565">
    <property type="entry name" value="RecO_C"/>
    <property type="match status" value="1"/>
</dbReference>
<dbReference type="Gene3D" id="2.40.50.140">
    <property type="entry name" value="Nucleic acid-binding proteins"/>
    <property type="match status" value="1"/>
</dbReference>
<dbReference type="EMBL" id="FWZX01000006">
    <property type="protein sequence ID" value="SMF18177.1"/>
    <property type="molecule type" value="Genomic_DNA"/>
</dbReference>
<proteinExistence type="inferred from homology"/>
<feature type="domain" description="DNA replication/recombination mediator RecO N-terminal" evidence="8">
    <location>
        <begin position="1"/>
        <end position="71"/>
    </location>
</feature>
<evidence type="ECO:0000256" key="2">
    <source>
        <dbReference type="ARBA" id="ARBA00021310"/>
    </source>
</evidence>
<keyword evidence="4 7" id="KW-0233">DNA recombination</keyword>
<dbReference type="InterPro" id="IPR022572">
    <property type="entry name" value="DNA_rep/recomb_RecO_N"/>
</dbReference>
<evidence type="ECO:0000313" key="10">
    <source>
        <dbReference type="Proteomes" id="UP000192917"/>
    </source>
</evidence>
<evidence type="ECO:0000256" key="3">
    <source>
        <dbReference type="ARBA" id="ARBA00022763"/>
    </source>
</evidence>
<dbReference type="HAMAP" id="MF_00201">
    <property type="entry name" value="RecO"/>
    <property type="match status" value="1"/>
</dbReference>
<dbReference type="Gene3D" id="1.20.1440.120">
    <property type="entry name" value="Recombination protein O, C-terminal domain"/>
    <property type="match status" value="1"/>
</dbReference>
<evidence type="ECO:0000256" key="7">
    <source>
        <dbReference type="HAMAP-Rule" id="MF_00201"/>
    </source>
</evidence>
<gene>
    <name evidence="7" type="primary">recO</name>
    <name evidence="9" type="ORF">SAMN05428998_106148</name>
</gene>
<evidence type="ECO:0000259" key="8">
    <source>
        <dbReference type="Pfam" id="PF11967"/>
    </source>
</evidence>
<evidence type="ECO:0000256" key="4">
    <source>
        <dbReference type="ARBA" id="ARBA00023172"/>
    </source>
</evidence>
<evidence type="ECO:0000256" key="6">
    <source>
        <dbReference type="ARBA" id="ARBA00033409"/>
    </source>
</evidence>
<dbReference type="InterPro" id="IPR003717">
    <property type="entry name" value="RecO"/>
</dbReference>
<dbReference type="InterPro" id="IPR042242">
    <property type="entry name" value="RecO_C"/>
</dbReference>
<evidence type="ECO:0000256" key="1">
    <source>
        <dbReference type="ARBA" id="ARBA00007452"/>
    </source>
</evidence>
<evidence type="ECO:0000313" key="9">
    <source>
        <dbReference type="EMBL" id="SMF18177.1"/>
    </source>
</evidence>
<dbReference type="NCBIfam" id="TIGR00613">
    <property type="entry name" value="reco"/>
    <property type="match status" value="1"/>
</dbReference>
<dbReference type="SUPFAM" id="SSF57863">
    <property type="entry name" value="ArfGap/RecO-like zinc finger"/>
    <property type="match status" value="1"/>
</dbReference>
<dbReference type="GO" id="GO:0043590">
    <property type="term" value="C:bacterial nucleoid"/>
    <property type="evidence" value="ECO:0007669"/>
    <property type="project" value="TreeGrafter"/>
</dbReference>
<dbReference type="STRING" id="560819.SAMN05428998_106148"/>
<dbReference type="GO" id="GO:0006310">
    <property type="term" value="P:DNA recombination"/>
    <property type="evidence" value="ECO:0007669"/>
    <property type="project" value="UniProtKB-UniRule"/>
</dbReference>
<protein>
    <recommendedName>
        <fullName evidence="2 7">DNA repair protein RecO</fullName>
    </recommendedName>
    <alternativeName>
        <fullName evidence="6 7">Recombination protein O</fullName>
    </alternativeName>
</protein>
<comment type="similarity">
    <text evidence="1 7">Belongs to the RecO family.</text>
</comment>
<keyword evidence="5 7" id="KW-0234">DNA repair</keyword>
<dbReference type="InterPro" id="IPR037278">
    <property type="entry name" value="ARFGAP/RecO"/>
</dbReference>
<dbReference type="Proteomes" id="UP000192917">
    <property type="component" value="Unassembled WGS sequence"/>
</dbReference>
<name>A0A1Y6BS77_9PROT</name>
<dbReference type="InterPro" id="IPR012340">
    <property type="entry name" value="NA-bd_OB-fold"/>
</dbReference>
<sequence length="249" mass="26494">MLTWSDEAFVLAARPHGESSAVVQLLTRDHGRHAGLVKGGQGRRQRPVLQPGNRVAVSWSARLADHLGNLTLELEAANAAHWLDDAGRLSALASAAAVSEVALPEREPHPACFEAFQALVESLGGAHWAEVYVQWELLLLRELGFGLDLSSCAATGGNDQLAYVSPRSGRAVSLAAAEPYRDRLLALPGFLAGRGGGGPVEIAQGLRLTGHFLERHVFHPRDRALPAARQRLTQRFPAPLDAAGPAGVA</sequence>
<accession>A0A1Y6BS77</accession>
<dbReference type="AlphaFoldDB" id="A0A1Y6BS77"/>